<dbReference type="Pfam" id="PF20246">
    <property type="entry name" value="DUF6601"/>
    <property type="match status" value="1"/>
</dbReference>
<dbReference type="PANTHER" id="PTHR34414">
    <property type="entry name" value="HET DOMAIN-CONTAINING PROTEIN-RELATED"/>
    <property type="match status" value="1"/>
</dbReference>
<feature type="transmembrane region" description="Helical" evidence="1">
    <location>
        <begin position="327"/>
        <end position="356"/>
    </location>
</feature>
<dbReference type="EMBL" id="JAUJLE010000025">
    <property type="protein sequence ID" value="KAK1004321.1"/>
    <property type="molecule type" value="Genomic_DNA"/>
</dbReference>
<evidence type="ECO:0000313" key="2">
    <source>
        <dbReference type="EMBL" id="KAK1004321.1"/>
    </source>
</evidence>
<reference evidence="2" key="1">
    <citation type="submission" date="2023-06" db="EMBL/GenBank/DDBJ databases">
        <title>Black Yeasts Isolated from many extreme environments.</title>
        <authorList>
            <person name="Coleine C."/>
            <person name="Stajich J.E."/>
            <person name="Selbmann L."/>
        </authorList>
    </citation>
    <scope>NUCLEOTIDE SEQUENCE</scope>
    <source>
        <strain evidence="2">CCFEE 5200</strain>
    </source>
</reference>
<keyword evidence="3" id="KW-1185">Reference proteome</keyword>
<evidence type="ECO:0000313" key="3">
    <source>
        <dbReference type="Proteomes" id="UP001175353"/>
    </source>
</evidence>
<feature type="transmembrane region" description="Helical" evidence="1">
    <location>
        <begin position="293"/>
        <end position="315"/>
    </location>
</feature>
<accession>A0AAN6QYN3</accession>
<proteinExistence type="predicted"/>
<keyword evidence="1" id="KW-1133">Transmembrane helix</keyword>
<dbReference type="InterPro" id="IPR046536">
    <property type="entry name" value="DUF6601"/>
</dbReference>
<gene>
    <name evidence="2" type="ORF">LTR91_004399</name>
</gene>
<sequence>MHAIGAVHRIGGRRAAVIVPDNSPAASELILLTRSATVWTEAYKEEDDVKKRGASRPSRAVLAMTVRSATGDPASWSTTLIEDRELPACFRTEARFLALPSSDLRVFLDQDLCVERINRVSSYLWPVGRPYAPRPINIQLVLDRALTPTTDASLHLVWTSKRIFLKPLPRYLLSDTFYKLFLDLPHPHGLALGLLQSYLALVPTELDFDLARDAHLFPSGYKWEDWRALTRRVLDDYPGDSVYDHVPARYRYGELRLTRLDKIYRLRHGELLHGYSNLTGPNSYVDFFVANHVVVTAAIVYAIVVLTAMQVGLAVDGLRNADVFQRACYGFSIFAIVAPIFVMGSVVAIFVVAFFANWFRTATVHRAERRRSMKRDSVP</sequence>
<name>A0AAN6QYN3_9PEZI</name>
<protein>
    <submittedName>
        <fullName evidence="2">Uncharacterized protein</fullName>
    </submittedName>
</protein>
<dbReference type="Proteomes" id="UP001175353">
    <property type="component" value="Unassembled WGS sequence"/>
</dbReference>
<evidence type="ECO:0000256" key="1">
    <source>
        <dbReference type="SAM" id="Phobius"/>
    </source>
</evidence>
<comment type="caution">
    <text evidence="2">The sequence shown here is derived from an EMBL/GenBank/DDBJ whole genome shotgun (WGS) entry which is preliminary data.</text>
</comment>
<keyword evidence="1" id="KW-0812">Transmembrane</keyword>
<keyword evidence="1" id="KW-0472">Membrane</keyword>
<dbReference type="AlphaFoldDB" id="A0AAN6QYN3"/>
<organism evidence="2 3">
    <name type="scientific">Friedmanniomyces endolithicus</name>
    <dbReference type="NCBI Taxonomy" id="329885"/>
    <lineage>
        <taxon>Eukaryota</taxon>
        <taxon>Fungi</taxon>
        <taxon>Dikarya</taxon>
        <taxon>Ascomycota</taxon>
        <taxon>Pezizomycotina</taxon>
        <taxon>Dothideomycetes</taxon>
        <taxon>Dothideomycetidae</taxon>
        <taxon>Mycosphaerellales</taxon>
        <taxon>Teratosphaeriaceae</taxon>
        <taxon>Friedmanniomyces</taxon>
    </lineage>
</organism>
<dbReference type="PANTHER" id="PTHR34414:SF1">
    <property type="entry name" value="SUBTILISIN-LIKE SERINE PROTEASE"/>
    <property type="match status" value="1"/>
</dbReference>